<protein>
    <submittedName>
        <fullName evidence="1">Uncharacterized protein</fullName>
    </submittedName>
</protein>
<evidence type="ECO:0000313" key="1">
    <source>
        <dbReference type="EMBL" id="WGS65146.1"/>
    </source>
</evidence>
<proteinExistence type="predicted"/>
<gene>
    <name evidence="1" type="ORF">JRV97_00910</name>
</gene>
<name>A0ABY8PRA3_9BACT</name>
<dbReference type="RefSeq" id="WP_280999356.1">
    <property type="nucleotide sequence ID" value="NZ_CP069362.1"/>
</dbReference>
<organism evidence="1 2">
    <name type="scientific">Marinitoga aeolica</name>
    <dbReference type="NCBI Taxonomy" id="2809031"/>
    <lineage>
        <taxon>Bacteria</taxon>
        <taxon>Thermotogati</taxon>
        <taxon>Thermotogota</taxon>
        <taxon>Thermotogae</taxon>
        <taxon>Petrotogales</taxon>
        <taxon>Petrotogaceae</taxon>
        <taxon>Marinitoga</taxon>
    </lineage>
</organism>
<sequence length="79" mass="9686">MIKTNELLKWYEEKRHYFKKFLLNSENNKYLLELIGLDNKITEKEIINFNSIEELEKYIKIVFDNEIKQMFKNKQPLSA</sequence>
<accession>A0ABY8PRA3</accession>
<dbReference type="EMBL" id="CP069362">
    <property type="protein sequence ID" value="WGS65146.1"/>
    <property type="molecule type" value="Genomic_DNA"/>
</dbReference>
<reference evidence="1 2" key="1">
    <citation type="submission" date="2021-02" db="EMBL/GenBank/DDBJ databases">
        <title>Characterization of Marinitoga sp. nov. str. BP5-C20A.</title>
        <authorList>
            <person name="Erauso G."/>
            <person name="Postec A."/>
        </authorList>
    </citation>
    <scope>NUCLEOTIDE SEQUENCE [LARGE SCALE GENOMIC DNA]</scope>
    <source>
        <strain evidence="1 2">BP5-C20A</strain>
    </source>
</reference>
<evidence type="ECO:0000313" key="2">
    <source>
        <dbReference type="Proteomes" id="UP001232493"/>
    </source>
</evidence>
<dbReference type="Proteomes" id="UP001232493">
    <property type="component" value="Chromosome"/>
</dbReference>
<keyword evidence="2" id="KW-1185">Reference proteome</keyword>